<evidence type="ECO:0008006" key="3">
    <source>
        <dbReference type="Google" id="ProtNLM"/>
    </source>
</evidence>
<name>A0A402A9D5_9CHLR</name>
<dbReference type="Gene3D" id="2.60.120.10">
    <property type="entry name" value="Jelly Rolls"/>
    <property type="match status" value="1"/>
</dbReference>
<dbReference type="InterPro" id="IPR014710">
    <property type="entry name" value="RmlC-like_jellyroll"/>
</dbReference>
<evidence type="ECO:0000313" key="1">
    <source>
        <dbReference type="EMBL" id="GCE15772.1"/>
    </source>
</evidence>
<comment type="caution">
    <text evidence="1">The sequence shown here is derived from an EMBL/GenBank/DDBJ whole genome shotgun (WGS) entry which is preliminary data.</text>
</comment>
<dbReference type="EMBL" id="BIFR01000002">
    <property type="protein sequence ID" value="GCE15772.1"/>
    <property type="molecule type" value="Genomic_DNA"/>
</dbReference>
<sequence>MITLDTVAQIPLCSHMAEELQIQIANRAADVRLQAGEWLIQEGELPLFFVLVAGSLDVIKHLGNVEQVNCLHPSISCQLTADPLSLLLNVASFEDIEVDKAIVYRFIHT</sequence>
<dbReference type="RefSeq" id="WP_126583189.1">
    <property type="nucleotide sequence ID" value="NZ_BIFR01000002.1"/>
</dbReference>
<dbReference type="SUPFAM" id="SSF51206">
    <property type="entry name" value="cAMP-binding domain-like"/>
    <property type="match status" value="1"/>
</dbReference>
<organism evidence="1 2">
    <name type="scientific">Tengunoibacter tsumagoiensis</name>
    <dbReference type="NCBI Taxonomy" id="2014871"/>
    <lineage>
        <taxon>Bacteria</taxon>
        <taxon>Bacillati</taxon>
        <taxon>Chloroflexota</taxon>
        <taxon>Ktedonobacteria</taxon>
        <taxon>Ktedonobacterales</taxon>
        <taxon>Dictyobacteraceae</taxon>
        <taxon>Tengunoibacter</taxon>
    </lineage>
</organism>
<accession>A0A402A9D5</accession>
<dbReference type="Proteomes" id="UP000287352">
    <property type="component" value="Unassembled WGS sequence"/>
</dbReference>
<protein>
    <recommendedName>
        <fullName evidence="3">Cyclic nucleotide-binding domain-containing protein</fullName>
    </recommendedName>
</protein>
<reference evidence="2" key="1">
    <citation type="submission" date="2018-12" db="EMBL/GenBank/DDBJ databases">
        <title>Tengunoibacter tsumagoiensis gen. nov., sp. nov., Dictyobacter kobayashii sp. nov., D. alpinus sp. nov., and D. joshuensis sp. nov. and description of Dictyobacteraceae fam. nov. within the order Ktedonobacterales isolated from Tengu-no-mugimeshi.</title>
        <authorList>
            <person name="Wang C.M."/>
            <person name="Zheng Y."/>
            <person name="Sakai Y."/>
            <person name="Toyoda A."/>
            <person name="Minakuchi Y."/>
            <person name="Abe K."/>
            <person name="Yokota A."/>
            <person name="Yabe S."/>
        </authorList>
    </citation>
    <scope>NUCLEOTIDE SEQUENCE [LARGE SCALE GENOMIC DNA]</scope>
    <source>
        <strain evidence="2">Uno3</strain>
    </source>
</reference>
<proteinExistence type="predicted"/>
<dbReference type="AlphaFoldDB" id="A0A402A9D5"/>
<gene>
    <name evidence="1" type="ORF">KTT_56310</name>
</gene>
<evidence type="ECO:0000313" key="2">
    <source>
        <dbReference type="Proteomes" id="UP000287352"/>
    </source>
</evidence>
<keyword evidence="2" id="KW-1185">Reference proteome</keyword>
<dbReference type="InterPro" id="IPR018490">
    <property type="entry name" value="cNMP-bd_dom_sf"/>
</dbReference>